<dbReference type="STRING" id="930129.SAMN05216352_101131"/>
<evidence type="ECO:0000313" key="4">
    <source>
        <dbReference type="Proteomes" id="UP000199017"/>
    </source>
</evidence>
<feature type="transmembrane region" description="Helical" evidence="1">
    <location>
        <begin position="6"/>
        <end position="25"/>
    </location>
</feature>
<sequence length="199" mass="21708">MVHAIWIFMLTAGIITAMFNGRMEDVSEAIFSGAEEAVTLCFGLISIMVFWLGIMNIARKSGLMDIFTKLLRPVAVRLFPDVPARHPAMGYIMSNITANLMGLGNAATPMGIKAIKELKKLNGGKDEASRPMITLMALNTASLTLIPTTVIAIRMNYGSASPAEIVGTTIFATACSTAAALCIDRYFYFRRLRKRKGYS</sequence>
<protein>
    <submittedName>
        <fullName evidence="3">Spore maturation protein A</fullName>
    </submittedName>
</protein>
<reference evidence="3 4" key="1">
    <citation type="submission" date="2016-10" db="EMBL/GenBank/DDBJ databases">
        <authorList>
            <person name="de Groot N.N."/>
        </authorList>
    </citation>
    <scope>NUCLEOTIDE SEQUENCE [LARGE SCALE GENOMIC DNA]</scope>
    <source>
        <strain evidence="4">P4B,CCM 7963,CECT 7998,DSM 25260,IBRC-M 10614,KCTC 13821</strain>
    </source>
</reference>
<evidence type="ECO:0000313" key="3">
    <source>
        <dbReference type="EMBL" id="SDH38363.1"/>
    </source>
</evidence>
<dbReference type="Pfam" id="PF07670">
    <property type="entry name" value="Gate"/>
    <property type="match status" value="1"/>
</dbReference>
<keyword evidence="1" id="KW-0812">Transmembrane</keyword>
<dbReference type="InterPro" id="IPR011642">
    <property type="entry name" value="Gate_dom"/>
</dbReference>
<keyword evidence="1" id="KW-1133">Transmembrane helix</keyword>
<evidence type="ECO:0000256" key="1">
    <source>
        <dbReference type="SAM" id="Phobius"/>
    </source>
</evidence>
<dbReference type="EMBL" id="FNDU01000001">
    <property type="protein sequence ID" value="SDH38363.1"/>
    <property type="molecule type" value="Genomic_DNA"/>
</dbReference>
<organism evidence="3 4">
    <name type="scientific">Alteribacillus bidgolensis</name>
    <dbReference type="NCBI Taxonomy" id="930129"/>
    <lineage>
        <taxon>Bacteria</taxon>
        <taxon>Bacillati</taxon>
        <taxon>Bacillota</taxon>
        <taxon>Bacilli</taxon>
        <taxon>Bacillales</taxon>
        <taxon>Bacillaceae</taxon>
        <taxon>Alteribacillus</taxon>
    </lineage>
</organism>
<keyword evidence="1" id="KW-0472">Membrane</keyword>
<name>A0A1G8BZ88_9BACI</name>
<gene>
    <name evidence="3" type="ORF">SAMN05216352_101131</name>
</gene>
<proteinExistence type="predicted"/>
<feature type="transmembrane region" description="Helical" evidence="1">
    <location>
        <begin position="37"/>
        <end position="58"/>
    </location>
</feature>
<feature type="transmembrane region" description="Helical" evidence="1">
    <location>
        <begin position="133"/>
        <end position="153"/>
    </location>
</feature>
<feature type="transmembrane region" description="Helical" evidence="1">
    <location>
        <begin position="165"/>
        <end position="188"/>
    </location>
</feature>
<dbReference type="RefSeq" id="WP_091579488.1">
    <property type="nucleotide sequence ID" value="NZ_FNDU01000001.1"/>
</dbReference>
<accession>A0A1G8BZ88</accession>
<dbReference type="OrthoDB" id="9782481at2"/>
<feature type="domain" description="Nucleoside transporter/FeoB GTPase Gate" evidence="2">
    <location>
        <begin position="42"/>
        <end position="151"/>
    </location>
</feature>
<evidence type="ECO:0000259" key="2">
    <source>
        <dbReference type="Pfam" id="PF07670"/>
    </source>
</evidence>
<dbReference type="AlphaFoldDB" id="A0A1G8BZ88"/>
<keyword evidence="4" id="KW-1185">Reference proteome</keyword>
<dbReference type="Proteomes" id="UP000199017">
    <property type="component" value="Unassembled WGS sequence"/>
</dbReference>